<dbReference type="Gene3D" id="2.40.420.20">
    <property type="match status" value="1"/>
</dbReference>
<dbReference type="AlphaFoldDB" id="V5C5V7"/>
<gene>
    <name evidence="5" type="ORF">MGMO_70c00180</name>
</gene>
<evidence type="ECO:0000313" key="5">
    <source>
        <dbReference type="EMBL" id="ESS72123.1"/>
    </source>
</evidence>
<dbReference type="eggNOG" id="COG0845">
    <property type="taxonomic scope" value="Bacteria"/>
</dbReference>
<comment type="similarity">
    <text evidence="1">Belongs to the membrane fusion protein (MFP) (TC 8.A.1) family.</text>
</comment>
<dbReference type="EMBL" id="AYLO01000067">
    <property type="protein sequence ID" value="ESS72123.1"/>
    <property type="molecule type" value="Genomic_DNA"/>
</dbReference>
<keyword evidence="3" id="KW-0812">Transmembrane</keyword>
<keyword evidence="3" id="KW-1133">Transmembrane helix</keyword>
<accession>V5C5V7</accession>
<evidence type="ECO:0000256" key="3">
    <source>
        <dbReference type="SAM" id="Phobius"/>
    </source>
</evidence>
<dbReference type="SUPFAM" id="SSF111369">
    <property type="entry name" value="HlyD-like secretion proteins"/>
    <property type="match status" value="1"/>
</dbReference>
<dbReference type="RefSeq" id="WP_023494847.1">
    <property type="nucleotide sequence ID" value="NZ_AYLO01000067.1"/>
</dbReference>
<keyword evidence="2" id="KW-0175">Coiled coil</keyword>
<proteinExistence type="inferred from homology"/>
<reference evidence="5 6" key="1">
    <citation type="journal article" date="2013" name="Genome Announc.">
        <title>Draft Genome Sequence of the Methanotrophic Gammaproteobacterium Methyloglobulus morosus DSM 22980 Strain KoM1.</title>
        <authorList>
            <person name="Poehlein A."/>
            <person name="Deutzmann J.S."/>
            <person name="Daniel R."/>
            <person name="Simeonova D.D."/>
        </authorList>
    </citation>
    <scope>NUCLEOTIDE SEQUENCE [LARGE SCALE GENOMIC DNA]</scope>
    <source>
        <strain evidence="5 6">KoM1</strain>
    </source>
</reference>
<name>V5C5V7_9GAMM</name>
<sequence length="406" mass="44790">MNIKPDKPVALLLLKIALPFLLLALGMAGAWWLIAHKTEADEAKVKKVKHEPPIVTVTTAKQEVVRMDVLSQGVVLPKIEIDLVPEVSGKVVKAHPNFAPGGYFKKGELLLMVDNRDYEFAVTRAYAAVAEAHKELLREREEALQAESEWQALGNGKATDYVLHKPQLKEREAKLAAAKADLAAANLQLARCRLTAPFNGWVRDKRVLPGQYLNSGEKIAKLYADDSAEIRLPIATDQLAHLNLSPSNDGDKNFPEVHLATQLGDHLQHWYGHIVRTSSDLDDKNAMLYAIAEIRHAFKTDKSKVALMPGVFVKATIAGIERYDLLSLPKTALYGGNQVYSVDKDGRLQLHTVELLRNDKDRIIVAKGISQGEHIVVEGVDLPIAGMRVKLSNPSTQQDQTAVVAK</sequence>
<feature type="transmembrane region" description="Helical" evidence="3">
    <location>
        <begin position="12"/>
        <end position="34"/>
    </location>
</feature>
<evidence type="ECO:0000313" key="6">
    <source>
        <dbReference type="Proteomes" id="UP000017842"/>
    </source>
</evidence>
<evidence type="ECO:0000259" key="4">
    <source>
        <dbReference type="Pfam" id="PF25917"/>
    </source>
</evidence>
<protein>
    <submittedName>
        <fullName evidence="5">Efflux transporter, RND family, MFP subunit</fullName>
    </submittedName>
</protein>
<dbReference type="Gene3D" id="2.40.50.100">
    <property type="match status" value="1"/>
</dbReference>
<dbReference type="Gene3D" id="1.10.287.470">
    <property type="entry name" value="Helix hairpin bin"/>
    <property type="match status" value="1"/>
</dbReference>
<dbReference type="PANTHER" id="PTHR30469">
    <property type="entry name" value="MULTIDRUG RESISTANCE PROTEIN MDTA"/>
    <property type="match status" value="1"/>
</dbReference>
<dbReference type="NCBIfam" id="TIGR01730">
    <property type="entry name" value="RND_mfp"/>
    <property type="match status" value="1"/>
</dbReference>
<dbReference type="GO" id="GO:1990281">
    <property type="term" value="C:efflux pump complex"/>
    <property type="evidence" value="ECO:0007669"/>
    <property type="project" value="TreeGrafter"/>
</dbReference>
<evidence type="ECO:0000256" key="2">
    <source>
        <dbReference type="SAM" id="Coils"/>
    </source>
</evidence>
<dbReference type="STRING" id="1116472.MGMO_70c00180"/>
<dbReference type="InterPro" id="IPR006143">
    <property type="entry name" value="RND_pump_MFP"/>
</dbReference>
<dbReference type="PANTHER" id="PTHR30469:SF12">
    <property type="entry name" value="MULTIDRUG RESISTANCE PROTEIN MDTA"/>
    <property type="match status" value="1"/>
</dbReference>
<keyword evidence="3" id="KW-0472">Membrane</keyword>
<dbReference type="Proteomes" id="UP000017842">
    <property type="component" value="Unassembled WGS sequence"/>
</dbReference>
<dbReference type="InterPro" id="IPR058625">
    <property type="entry name" value="MdtA-like_BSH"/>
</dbReference>
<dbReference type="PATRIC" id="fig|1116472.3.peg.2092"/>
<organism evidence="5 6">
    <name type="scientific">Methyloglobulus morosus KoM1</name>
    <dbReference type="NCBI Taxonomy" id="1116472"/>
    <lineage>
        <taxon>Bacteria</taxon>
        <taxon>Pseudomonadati</taxon>
        <taxon>Pseudomonadota</taxon>
        <taxon>Gammaproteobacteria</taxon>
        <taxon>Methylococcales</taxon>
        <taxon>Methylococcaceae</taxon>
        <taxon>Methyloglobulus</taxon>
    </lineage>
</organism>
<comment type="caution">
    <text evidence="5">The sequence shown here is derived from an EMBL/GenBank/DDBJ whole genome shotgun (WGS) entry which is preliminary data.</text>
</comment>
<keyword evidence="6" id="KW-1185">Reference proteome</keyword>
<feature type="domain" description="Multidrug resistance protein MdtA-like barrel-sandwich hybrid" evidence="4">
    <location>
        <begin position="82"/>
        <end position="218"/>
    </location>
</feature>
<dbReference type="GO" id="GO:0015562">
    <property type="term" value="F:efflux transmembrane transporter activity"/>
    <property type="evidence" value="ECO:0007669"/>
    <property type="project" value="TreeGrafter"/>
</dbReference>
<feature type="coiled-coil region" evidence="2">
    <location>
        <begin position="127"/>
        <end position="188"/>
    </location>
</feature>
<evidence type="ECO:0000256" key="1">
    <source>
        <dbReference type="ARBA" id="ARBA00009477"/>
    </source>
</evidence>
<dbReference type="Pfam" id="PF25917">
    <property type="entry name" value="BSH_RND"/>
    <property type="match status" value="1"/>
</dbReference>
<dbReference type="Gene3D" id="2.40.30.170">
    <property type="match status" value="1"/>
</dbReference>